<dbReference type="Pfam" id="PF02768">
    <property type="entry name" value="DNA_pol3_beta_3"/>
    <property type="match status" value="1"/>
</dbReference>
<dbReference type="Gene3D" id="3.70.10.10">
    <property type="match status" value="1"/>
</dbReference>
<organism evidence="14 15">
    <name type="scientific">Pseudolysobacter antarcticus</name>
    <dbReference type="NCBI Taxonomy" id="2511995"/>
    <lineage>
        <taxon>Bacteria</taxon>
        <taxon>Pseudomonadati</taxon>
        <taxon>Pseudomonadota</taxon>
        <taxon>Gammaproteobacteria</taxon>
        <taxon>Lysobacterales</taxon>
        <taxon>Rhodanobacteraceae</taxon>
        <taxon>Pseudolysobacter</taxon>
    </lineage>
</organism>
<sequence>MRFSIQREVLLKPLQQVVGVVERRQTLPVLANLLVNVSADRVSFTGTDLEVEMVASTEAQDLESGEITIPARKLFDICRALPDGCKVDIKQSGDRVTVSAGRSKFTLATLPASEFPVIENIELVERVTLPEATLKELMDRTSFAMAQQDVRYYLNGLLLDLRDKVLRCVATDGHRLALAETTLDESVTTRRQIIIPRKGVLELQGLFETGDGTVELEFGRNHLRVHRGGVTFTSKLIDGRFPDYEAVIPIGADKEVRVGREELRSALQRAAILSNEKYRGVKLEVNPNRLRIVAHNPEQEEAVEDLEARTGVSDLSVGFNVNYLQDALSALRGDEVLICLRDGNSSCLMRATDSDQSRHVVMPLRL</sequence>
<dbReference type="Pfam" id="PF00712">
    <property type="entry name" value="DNA_pol3_beta"/>
    <property type="match status" value="1"/>
</dbReference>
<dbReference type="SUPFAM" id="SSF55979">
    <property type="entry name" value="DNA clamp"/>
    <property type="match status" value="3"/>
</dbReference>
<comment type="similarity">
    <text evidence="2 10">Belongs to the beta sliding clamp family.</text>
</comment>
<evidence type="ECO:0000256" key="2">
    <source>
        <dbReference type="ARBA" id="ARBA00010752"/>
    </source>
</evidence>
<keyword evidence="9" id="KW-0238">DNA-binding</keyword>
<dbReference type="GO" id="GO:0006271">
    <property type="term" value="P:DNA strand elongation involved in DNA replication"/>
    <property type="evidence" value="ECO:0007669"/>
    <property type="project" value="TreeGrafter"/>
</dbReference>
<protein>
    <recommendedName>
        <fullName evidence="3 10">Beta sliding clamp</fullName>
    </recommendedName>
</protein>
<dbReference type="PANTHER" id="PTHR30478">
    <property type="entry name" value="DNA POLYMERASE III SUBUNIT BETA"/>
    <property type="match status" value="1"/>
</dbReference>
<dbReference type="GO" id="GO:0005737">
    <property type="term" value="C:cytoplasm"/>
    <property type="evidence" value="ECO:0007669"/>
    <property type="project" value="UniProtKB-SubCell"/>
</dbReference>
<dbReference type="NCBIfam" id="TIGR00663">
    <property type="entry name" value="dnan"/>
    <property type="match status" value="1"/>
</dbReference>
<feature type="domain" description="DNA polymerase III beta sliding clamp C-terminal" evidence="13">
    <location>
        <begin position="247"/>
        <end position="365"/>
    </location>
</feature>
<dbReference type="Gene3D" id="3.10.150.10">
    <property type="entry name" value="DNA Polymerase III, subunit A, domain 2"/>
    <property type="match status" value="1"/>
</dbReference>
<dbReference type="RefSeq" id="WP_129831158.1">
    <property type="nucleotide sequence ID" value="NZ_CP035704.1"/>
</dbReference>
<dbReference type="KEGG" id="xbc:ELE36_00120"/>
<evidence type="ECO:0000313" key="15">
    <source>
        <dbReference type="Proteomes" id="UP000291562"/>
    </source>
</evidence>
<evidence type="ECO:0000259" key="12">
    <source>
        <dbReference type="Pfam" id="PF02767"/>
    </source>
</evidence>
<dbReference type="Pfam" id="PF02767">
    <property type="entry name" value="DNA_pol3_beta_2"/>
    <property type="match status" value="1"/>
</dbReference>
<keyword evidence="7 10" id="KW-0235">DNA replication</keyword>
<dbReference type="FunFam" id="3.10.150.10:FF:000007">
    <property type="entry name" value="Beta sliding clamp"/>
    <property type="match status" value="1"/>
</dbReference>
<dbReference type="PIRSF" id="PIRSF000804">
    <property type="entry name" value="DNA_pol_III_b"/>
    <property type="match status" value="1"/>
</dbReference>
<evidence type="ECO:0000256" key="10">
    <source>
        <dbReference type="PIRNR" id="PIRNR000804"/>
    </source>
</evidence>
<evidence type="ECO:0000313" key="14">
    <source>
        <dbReference type="EMBL" id="QBB68907.1"/>
    </source>
</evidence>
<evidence type="ECO:0000259" key="13">
    <source>
        <dbReference type="Pfam" id="PF02768"/>
    </source>
</evidence>
<comment type="subunit">
    <text evidence="10">Forms a ring-shaped head-to-tail homodimer around DNA.</text>
</comment>
<proteinExistence type="inferred from homology"/>
<feature type="domain" description="DNA polymerase III beta sliding clamp N-terminal" evidence="11">
    <location>
        <begin position="1"/>
        <end position="118"/>
    </location>
</feature>
<evidence type="ECO:0000256" key="8">
    <source>
        <dbReference type="ARBA" id="ARBA00022932"/>
    </source>
</evidence>
<accession>A0A411HEL1</accession>
<dbReference type="PANTHER" id="PTHR30478:SF0">
    <property type="entry name" value="BETA SLIDING CLAMP"/>
    <property type="match status" value="1"/>
</dbReference>
<gene>
    <name evidence="14" type="primary">dnaN</name>
    <name evidence="14" type="ORF">ELE36_00120</name>
</gene>
<keyword evidence="6 10" id="KW-0548">Nucleotidyltransferase</keyword>
<comment type="function">
    <text evidence="10">Confers DNA tethering and processivity to DNA polymerases and other proteins. Acts as a clamp, forming a ring around DNA (a reaction catalyzed by the clamp-loading complex) which diffuses in an ATP-independent manner freely and bidirectionally along dsDNA. Initially characterized for its ability to contact the catalytic subunit of DNA polymerase III (Pol III), a complex, multichain enzyme responsible for most of the replicative synthesis in bacteria; Pol III exhibits 3'-5' exonuclease proofreading activity. The beta chain is required for initiation of replication as well as for processivity of DNA replication.</text>
</comment>
<dbReference type="AlphaFoldDB" id="A0A411HEL1"/>
<dbReference type="GO" id="GO:0008408">
    <property type="term" value="F:3'-5' exonuclease activity"/>
    <property type="evidence" value="ECO:0007669"/>
    <property type="project" value="InterPro"/>
</dbReference>
<dbReference type="InterPro" id="IPR046938">
    <property type="entry name" value="DNA_clamp_sf"/>
</dbReference>
<dbReference type="GO" id="GO:0009360">
    <property type="term" value="C:DNA polymerase III complex"/>
    <property type="evidence" value="ECO:0007669"/>
    <property type="project" value="InterPro"/>
</dbReference>
<evidence type="ECO:0000256" key="9">
    <source>
        <dbReference type="ARBA" id="ARBA00023125"/>
    </source>
</evidence>
<keyword evidence="15" id="KW-1185">Reference proteome</keyword>
<comment type="subcellular location">
    <subcellularLocation>
        <location evidence="1 10">Cytoplasm</location>
    </subcellularLocation>
</comment>
<evidence type="ECO:0000256" key="1">
    <source>
        <dbReference type="ARBA" id="ARBA00004496"/>
    </source>
</evidence>
<dbReference type="OrthoDB" id="8421503at2"/>
<dbReference type="InterPro" id="IPR022635">
    <property type="entry name" value="DNA_polIII_beta_C"/>
</dbReference>
<dbReference type="CDD" id="cd00140">
    <property type="entry name" value="beta_clamp"/>
    <property type="match status" value="1"/>
</dbReference>
<evidence type="ECO:0000256" key="3">
    <source>
        <dbReference type="ARBA" id="ARBA00021035"/>
    </source>
</evidence>
<dbReference type="GO" id="GO:0003887">
    <property type="term" value="F:DNA-directed DNA polymerase activity"/>
    <property type="evidence" value="ECO:0007669"/>
    <property type="project" value="UniProtKB-UniRule"/>
</dbReference>
<keyword evidence="5 10" id="KW-0808">Transferase</keyword>
<dbReference type="GO" id="GO:0003677">
    <property type="term" value="F:DNA binding"/>
    <property type="evidence" value="ECO:0007669"/>
    <property type="project" value="UniProtKB-UniRule"/>
</dbReference>
<reference evidence="14 15" key="1">
    <citation type="submission" date="2019-01" db="EMBL/GenBank/DDBJ databases">
        <title>Pseudolysobacter antarctica gen. nov., sp. nov., isolated from Fildes Peninsula, Antarctica.</title>
        <authorList>
            <person name="Wei Z."/>
            <person name="Peng F."/>
        </authorList>
    </citation>
    <scope>NUCLEOTIDE SEQUENCE [LARGE SCALE GENOMIC DNA]</scope>
    <source>
        <strain evidence="14 15">AQ6-296</strain>
    </source>
</reference>
<evidence type="ECO:0000256" key="6">
    <source>
        <dbReference type="ARBA" id="ARBA00022695"/>
    </source>
</evidence>
<dbReference type="InterPro" id="IPR022637">
    <property type="entry name" value="DNA_polIII_beta_cen"/>
</dbReference>
<keyword evidence="4 10" id="KW-0963">Cytoplasm</keyword>
<dbReference type="Proteomes" id="UP000291562">
    <property type="component" value="Chromosome"/>
</dbReference>
<dbReference type="InterPro" id="IPR022634">
    <property type="entry name" value="DNA_polIII_beta_N"/>
</dbReference>
<evidence type="ECO:0000256" key="4">
    <source>
        <dbReference type="ARBA" id="ARBA00022490"/>
    </source>
</evidence>
<feature type="domain" description="DNA polymerase III beta sliding clamp central" evidence="12">
    <location>
        <begin position="128"/>
        <end position="243"/>
    </location>
</feature>
<evidence type="ECO:0000256" key="7">
    <source>
        <dbReference type="ARBA" id="ARBA00022705"/>
    </source>
</evidence>
<dbReference type="InterPro" id="IPR001001">
    <property type="entry name" value="DNA_polIII_beta"/>
</dbReference>
<keyword evidence="8 10" id="KW-0239">DNA-directed DNA polymerase</keyword>
<evidence type="ECO:0000259" key="11">
    <source>
        <dbReference type="Pfam" id="PF00712"/>
    </source>
</evidence>
<name>A0A411HEL1_9GAMM</name>
<dbReference type="SMART" id="SM00480">
    <property type="entry name" value="POL3Bc"/>
    <property type="match status" value="1"/>
</dbReference>
<dbReference type="EMBL" id="CP035704">
    <property type="protein sequence ID" value="QBB68907.1"/>
    <property type="molecule type" value="Genomic_DNA"/>
</dbReference>
<evidence type="ECO:0000256" key="5">
    <source>
        <dbReference type="ARBA" id="ARBA00022679"/>
    </source>
</evidence>